<keyword evidence="2" id="KW-1185">Reference proteome</keyword>
<reference evidence="2" key="1">
    <citation type="journal article" date="2019" name="Int. J. Syst. Evol. Microbiol.">
        <title>The Global Catalogue of Microorganisms (GCM) 10K type strain sequencing project: providing services to taxonomists for standard genome sequencing and annotation.</title>
        <authorList>
            <consortium name="The Broad Institute Genomics Platform"/>
            <consortium name="The Broad Institute Genome Sequencing Center for Infectious Disease"/>
            <person name="Wu L."/>
            <person name="Ma J."/>
        </authorList>
    </citation>
    <scope>NUCLEOTIDE SEQUENCE [LARGE SCALE GENOMIC DNA]</scope>
    <source>
        <strain evidence="2">JCM 17906</strain>
    </source>
</reference>
<evidence type="ECO:0000313" key="1">
    <source>
        <dbReference type="EMBL" id="GAA4550657.1"/>
    </source>
</evidence>
<dbReference type="Proteomes" id="UP001501598">
    <property type="component" value="Unassembled WGS sequence"/>
</dbReference>
<protein>
    <recommendedName>
        <fullName evidence="3">Mutator family transposase</fullName>
    </recommendedName>
</protein>
<proteinExistence type="predicted"/>
<dbReference type="RefSeq" id="WP_425569067.1">
    <property type="nucleotide sequence ID" value="NZ_BAABGT010000060.1"/>
</dbReference>
<name>A0ABP8RWZ4_9PSEU</name>
<evidence type="ECO:0000313" key="2">
    <source>
        <dbReference type="Proteomes" id="UP001501598"/>
    </source>
</evidence>
<dbReference type="EMBL" id="BAABGT010000060">
    <property type="protein sequence ID" value="GAA4550657.1"/>
    <property type="molecule type" value="Genomic_DNA"/>
</dbReference>
<gene>
    <name evidence="1" type="ORF">GCM10023175_41110</name>
</gene>
<accession>A0ABP8RWZ4</accession>
<comment type="caution">
    <text evidence="1">The sequence shown here is derived from an EMBL/GenBank/DDBJ whole genome shotgun (WGS) entry which is preliminary data.</text>
</comment>
<organism evidence="1 2">
    <name type="scientific">Pseudonocardia xishanensis</name>
    <dbReference type="NCBI Taxonomy" id="630995"/>
    <lineage>
        <taxon>Bacteria</taxon>
        <taxon>Bacillati</taxon>
        <taxon>Actinomycetota</taxon>
        <taxon>Actinomycetes</taxon>
        <taxon>Pseudonocardiales</taxon>
        <taxon>Pseudonocardiaceae</taxon>
        <taxon>Pseudonocardia</taxon>
    </lineage>
</organism>
<evidence type="ECO:0008006" key="3">
    <source>
        <dbReference type="Google" id="ProtNLM"/>
    </source>
</evidence>
<sequence>MSQDTSTEDHAAEAARRLAGALDPSVIDALLADAKITGTPIEGVDGLLNRMTKSVIERVVHYADLPIMPIRYKGCGLARSA</sequence>